<dbReference type="RefSeq" id="WP_013062899.1">
    <property type="nucleotide sequence ID" value="NZ_CALTRY010000001.1"/>
</dbReference>
<dbReference type="EMBL" id="JANUBF010000007">
    <property type="protein sequence ID" value="MCS4036309.1"/>
    <property type="molecule type" value="Genomic_DNA"/>
</dbReference>
<evidence type="ECO:0000256" key="2">
    <source>
        <dbReference type="ARBA" id="ARBA00023004"/>
    </source>
</evidence>
<dbReference type="EMBL" id="JANUBB010000001">
    <property type="protein sequence ID" value="MCS3950393.1"/>
    <property type="molecule type" value="Genomic_DNA"/>
</dbReference>
<dbReference type="Proteomes" id="UP001155040">
    <property type="component" value="Unassembled WGS sequence"/>
</dbReference>
<evidence type="ECO:0000259" key="4">
    <source>
        <dbReference type="Pfam" id="PF06155"/>
    </source>
</evidence>
<dbReference type="Pfam" id="PF06155">
    <property type="entry name" value="GBBH-like_N"/>
    <property type="match status" value="1"/>
</dbReference>
<dbReference type="PANTHER" id="PTHR35303">
    <property type="entry name" value="OS02G0197800 PROTEIN"/>
    <property type="match status" value="1"/>
</dbReference>
<dbReference type="EMBL" id="JANUAE010000008">
    <property type="protein sequence ID" value="MCS3710658.1"/>
    <property type="molecule type" value="Genomic_DNA"/>
</dbReference>
<evidence type="ECO:0000256" key="3">
    <source>
        <dbReference type="SAM" id="MobiDB-lite"/>
    </source>
</evidence>
<reference evidence="7" key="1">
    <citation type="submission" date="2022-08" db="EMBL/GenBank/DDBJ databases">
        <title>Genomic Encyclopedia of Type Strains, Phase V (KMG-V): Genome sequencing to study the core and pangenomes of soil and plant-associated prokaryotes.</title>
        <authorList>
            <person name="Whitman W."/>
        </authorList>
    </citation>
    <scope>NUCLEOTIDE SEQUENCE</scope>
    <source>
        <strain evidence="6">SP2017</strain>
        <strain evidence="7">SP3012</strain>
        <strain evidence="5">SP3049</strain>
    </source>
</reference>
<evidence type="ECO:0000313" key="6">
    <source>
        <dbReference type="EMBL" id="MCS3950393.1"/>
    </source>
</evidence>
<dbReference type="InterPro" id="IPR010376">
    <property type="entry name" value="GBBH-like_N"/>
</dbReference>
<organism evidence="7 8">
    <name type="scientific">Salinibacter ruber</name>
    <dbReference type="NCBI Taxonomy" id="146919"/>
    <lineage>
        <taxon>Bacteria</taxon>
        <taxon>Pseudomonadati</taxon>
        <taxon>Rhodothermota</taxon>
        <taxon>Rhodothermia</taxon>
        <taxon>Rhodothermales</taxon>
        <taxon>Salinibacteraceae</taxon>
        <taxon>Salinibacter</taxon>
    </lineage>
</organism>
<dbReference type="Proteomes" id="UP001155010">
    <property type="component" value="Unassembled WGS sequence"/>
</dbReference>
<gene>
    <name evidence="5" type="ORF">GGP61_002278</name>
    <name evidence="6" type="ORF">GGP83_000319</name>
    <name evidence="7" type="ORF">GGQ01_001369</name>
</gene>
<keyword evidence="2" id="KW-0408">Iron</keyword>
<sequence>MNTPEPSRLQVDTKAQTLTVDWADGHTSVFPLSRLRAACPCAECQGDAIDRIDPPAPDAGPSDAPPQWTDLEIEPAGSVGIRITWDDGHNAGIFRWDRLWDLQPPSA</sequence>
<dbReference type="Proteomes" id="UP001155057">
    <property type="component" value="Unassembled WGS sequence"/>
</dbReference>
<proteinExistence type="predicted"/>
<evidence type="ECO:0000313" key="7">
    <source>
        <dbReference type="EMBL" id="MCS4036309.1"/>
    </source>
</evidence>
<comment type="caution">
    <text evidence="7">The sequence shown here is derived from an EMBL/GenBank/DDBJ whole genome shotgun (WGS) entry which is preliminary data.</text>
</comment>
<dbReference type="InterPro" id="IPR038492">
    <property type="entry name" value="GBBH-like_N_sf"/>
</dbReference>
<evidence type="ECO:0000313" key="5">
    <source>
        <dbReference type="EMBL" id="MCS3710658.1"/>
    </source>
</evidence>
<accession>A0A840ELY3</accession>
<evidence type="ECO:0000256" key="1">
    <source>
        <dbReference type="ARBA" id="ARBA00022723"/>
    </source>
</evidence>
<keyword evidence="1" id="KW-0479">Metal-binding</keyword>
<name>A0A840ELY3_9BACT</name>
<evidence type="ECO:0000313" key="8">
    <source>
        <dbReference type="Proteomes" id="UP001155040"/>
    </source>
</evidence>
<dbReference type="AlphaFoldDB" id="A0A840ELY3"/>
<feature type="region of interest" description="Disordered" evidence="3">
    <location>
        <begin position="48"/>
        <end position="67"/>
    </location>
</feature>
<protein>
    <submittedName>
        <fullName evidence="7">DUF971 family protein</fullName>
    </submittedName>
</protein>
<dbReference type="Gene3D" id="3.30.2020.30">
    <property type="match status" value="1"/>
</dbReference>
<feature type="domain" description="Gamma-butyrobetaine hydroxylase-like N-terminal" evidence="4">
    <location>
        <begin position="10"/>
        <end position="99"/>
    </location>
</feature>
<dbReference type="GO" id="GO:0046872">
    <property type="term" value="F:metal ion binding"/>
    <property type="evidence" value="ECO:0007669"/>
    <property type="project" value="UniProtKB-KW"/>
</dbReference>